<dbReference type="SUPFAM" id="SSF52266">
    <property type="entry name" value="SGNH hydrolase"/>
    <property type="match status" value="1"/>
</dbReference>
<evidence type="ECO:0000313" key="2">
    <source>
        <dbReference type="EMBL" id="MBC5627910.1"/>
    </source>
</evidence>
<sequence length="360" mass="40648">MYLENLDKDKYVLIEADNSNYQYMGRVDFENIKAPTIIYAGSTIKTKFTGTSLKIAVNNNGGGYECAIGFSIDGSISGKVVIEEHRKDIVLDVAEGLGEGIHELVLYKRASACHYFDFYGVVLDKGCNLELPDLKSNRRIECFGDSVSAGEVSEAMDYVGKVDPEGHEGRMSNSWYSYSMMTARNLDAEINNIAQGGIAVMDGTGYFNPDRGYLGLESTYDKLRYNPELGYCNEWDFSNYIPHVVIMALGQNDAHPYDYIDEDEEKRELWKEKYKNIILDLRSKYPDALFVIITTILCHNKGWDDALDEMTTDMNDSKIVRFKFSRNGSGTPGHIRISEAEEMATELTEFIKSFGDSIWS</sequence>
<dbReference type="EMBL" id="JACOOO010000004">
    <property type="protein sequence ID" value="MBC5627910.1"/>
    <property type="molecule type" value="Genomic_DNA"/>
</dbReference>
<evidence type="ECO:0000313" key="3">
    <source>
        <dbReference type="Proteomes" id="UP000596929"/>
    </source>
</evidence>
<dbReference type="InterPro" id="IPR036514">
    <property type="entry name" value="SGNH_hydro_sf"/>
</dbReference>
<accession>A0ABR7D950</accession>
<dbReference type="PANTHER" id="PTHR37834:SF2">
    <property type="entry name" value="ESTERASE, SGNH HYDROLASE-TYPE"/>
    <property type="match status" value="1"/>
</dbReference>
<proteinExistence type="predicted"/>
<dbReference type="Proteomes" id="UP000596929">
    <property type="component" value="Unassembled WGS sequence"/>
</dbReference>
<keyword evidence="3" id="KW-1185">Reference proteome</keyword>
<dbReference type="InterPro" id="IPR040794">
    <property type="entry name" value="CE2_N"/>
</dbReference>
<dbReference type="InterPro" id="IPR052762">
    <property type="entry name" value="PCW_deacetylase/CE"/>
</dbReference>
<dbReference type="Gene3D" id="3.40.50.1110">
    <property type="entry name" value="SGNH hydrolase"/>
    <property type="match status" value="1"/>
</dbReference>
<feature type="domain" description="Carbohydrate esterase 2 N-terminal" evidence="1">
    <location>
        <begin position="23"/>
        <end position="128"/>
    </location>
</feature>
<dbReference type="Gene3D" id="2.60.120.260">
    <property type="entry name" value="Galactose-binding domain-like"/>
    <property type="match status" value="1"/>
</dbReference>
<evidence type="ECO:0000259" key="1">
    <source>
        <dbReference type="Pfam" id="PF17996"/>
    </source>
</evidence>
<dbReference type="RefSeq" id="WP_186859270.1">
    <property type="nucleotide sequence ID" value="NZ_JACOOO010000004.1"/>
</dbReference>
<reference evidence="2 3" key="1">
    <citation type="submission" date="2020-08" db="EMBL/GenBank/DDBJ databases">
        <title>Genome public.</title>
        <authorList>
            <person name="Liu C."/>
            <person name="Sun Q."/>
        </authorList>
    </citation>
    <scope>NUCLEOTIDE SEQUENCE [LARGE SCALE GENOMIC DNA]</scope>
    <source>
        <strain evidence="2 3">NSJ-6</strain>
    </source>
</reference>
<organism evidence="2 3">
    <name type="scientific">Clostridium hominis</name>
    <dbReference type="NCBI Taxonomy" id="2763036"/>
    <lineage>
        <taxon>Bacteria</taxon>
        <taxon>Bacillati</taxon>
        <taxon>Bacillota</taxon>
        <taxon>Clostridia</taxon>
        <taxon>Eubacteriales</taxon>
        <taxon>Clostridiaceae</taxon>
        <taxon>Clostridium</taxon>
    </lineage>
</organism>
<name>A0ABR7D950_9CLOT</name>
<gene>
    <name evidence="2" type="ORF">H8S20_03290</name>
</gene>
<dbReference type="Pfam" id="PF17996">
    <property type="entry name" value="CE2_N"/>
    <property type="match status" value="1"/>
</dbReference>
<comment type="caution">
    <text evidence="2">The sequence shown here is derived from an EMBL/GenBank/DDBJ whole genome shotgun (WGS) entry which is preliminary data.</text>
</comment>
<protein>
    <submittedName>
        <fullName evidence="2">Electron transporter RnfD</fullName>
    </submittedName>
</protein>
<dbReference type="PANTHER" id="PTHR37834">
    <property type="entry name" value="GDSL-LIKE LIPASE/ACYLHYDROLASE DOMAIN PROTEIN (AFU_ORTHOLOGUE AFUA_2G00620)"/>
    <property type="match status" value="1"/>
</dbReference>